<organism evidence="5 6">
    <name type="scientific">Somion occarium</name>
    <dbReference type="NCBI Taxonomy" id="3059160"/>
    <lineage>
        <taxon>Eukaryota</taxon>
        <taxon>Fungi</taxon>
        <taxon>Dikarya</taxon>
        <taxon>Basidiomycota</taxon>
        <taxon>Agaricomycotina</taxon>
        <taxon>Agaricomycetes</taxon>
        <taxon>Polyporales</taxon>
        <taxon>Cerrenaceae</taxon>
        <taxon>Somion</taxon>
    </lineage>
</organism>
<keyword evidence="2" id="KW-0479">Metal-binding</keyword>
<dbReference type="InterPro" id="IPR036875">
    <property type="entry name" value="Znf_CCHC_sf"/>
</dbReference>
<keyword evidence="2" id="KW-0862">Zinc</keyword>
<dbReference type="PANTHER" id="PTHR15503:SF22">
    <property type="entry name" value="TRANSPOSON TY3-I GAG POLYPROTEIN"/>
    <property type="match status" value="1"/>
</dbReference>
<proteinExistence type="predicted"/>
<sequence>MANQGEGNSPPPMEVVDDTPTLEEQVHSLQEQLLISEQHINHQQIIIQDVEQFRAQIQTSFSHILTSTTDAFNNELRCRSSSFQHPHSDNNRVVYALSYMKTGTAGKWAQLYDKKLADPNLPPPTWAQFEIDLCAKFADPNPKATAQRKIKTLHMDGTCDDYVLAFETYEDDTGYNDEALLGHFKTGLPYALRKQVATNGNPATLILWKRKALAHDREWRAYEADEKLIDVRARTSTKGNTNASTSGSTSAMSASTSQTPAHSDGTGTTFGGSGEPMDIDAYCRAGKCFTCGEKGHVARACPKNKGFSIRHLAGIVSVEEARGFVKEVEDKVEEENGGDVESKHDDSSDEDF</sequence>
<feature type="domain" description="CCHC-type" evidence="4">
    <location>
        <begin position="287"/>
        <end position="303"/>
    </location>
</feature>
<accession>A0ABP1D9R1</accession>
<feature type="region of interest" description="Disordered" evidence="3">
    <location>
        <begin position="236"/>
        <end position="273"/>
    </location>
</feature>
<dbReference type="SUPFAM" id="SSF57756">
    <property type="entry name" value="Retrovirus zinc finger-like domains"/>
    <property type="match status" value="1"/>
</dbReference>
<feature type="region of interest" description="Disordered" evidence="3">
    <location>
        <begin position="328"/>
        <end position="352"/>
    </location>
</feature>
<name>A0ABP1D9R1_9APHY</name>
<dbReference type="Proteomes" id="UP001497453">
    <property type="component" value="Chromosome 3"/>
</dbReference>
<dbReference type="Pfam" id="PF03732">
    <property type="entry name" value="Retrotrans_gag"/>
    <property type="match status" value="1"/>
</dbReference>
<dbReference type="Pfam" id="PF00098">
    <property type="entry name" value="zf-CCHC"/>
    <property type="match status" value="1"/>
</dbReference>
<gene>
    <name evidence="5" type="ORF">GFSPODELE1_LOCUS4714</name>
</gene>
<dbReference type="InterPro" id="IPR001878">
    <property type="entry name" value="Znf_CCHC"/>
</dbReference>
<dbReference type="PROSITE" id="PS50158">
    <property type="entry name" value="ZF_CCHC"/>
    <property type="match status" value="1"/>
</dbReference>
<keyword evidence="2" id="KW-0863">Zinc-finger</keyword>
<evidence type="ECO:0000313" key="5">
    <source>
        <dbReference type="EMBL" id="CAL1703763.1"/>
    </source>
</evidence>
<keyword evidence="6" id="KW-1185">Reference proteome</keyword>
<evidence type="ECO:0000259" key="4">
    <source>
        <dbReference type="PROSITE" id="PS50158"/>
    </source>
</evidence>
<keyword evidence="1" id="KW-0507">mRNA processing</keyword>
<dbReference type="SMART" id="SM00343">
    <property type="entry name" value="ZnF_C2HC"/>
    <property type="match status" value="1"/>
</dbReference>
<evidence type="ECO:0000256" key="1">
    <source>
        <dbReference type="ARBA" id="ARBA00022664"/>
    </source>
</evidence>
<dbReference type="PANTHER" id="PTHR15503">
    <property type="entry name" value="LDOC1 RELATED"/>
    <property type="match status" value="1"/>
</dbReference>
<feature type="compositionally biased region" description="Low complexity" evidence="3">
    <location>
        <begin position="236"/>
        <end position="259"/>
    </location>
</feature>
<evidence type="ECO:0000313" key="6">
    <source>
        <dbReference type="Proteomes" id="UP001497453"/>
    </source>
</evidence>
<evidence type="ECO:0000256" key="2">
    <source>
        <dbReference type="PROSITE-ProRule" id="PRU00047"/>
    </source>
</evidence>
<protein>
    <recommendedName>
        <fullName evidence="4">CCHC-type domain-containing protein</fullName>
    </recommendedName>
</protein>
<dbReference type="InterPro" id="IPR032567">
    <property type="entry name" value="RTL1-rel"/>
</dbReference>
<evidence type="ECO:0000256" key="3">
    <source>
        <dbReference type="SAM" id="MobiDB-lite"/>
    </source>
</evidence>
<reference evidence="6" key="1">
    <citation type="submission" date="2024-04" db="EMBL/GenBank/DDBJ databases">
        <authorList>
            <person name="Shaw F."/>
            <person name="Minotto A."/>
        </authorList>
    </citation>
    <scope>NUCLEOTIDE SEQUENCE [LARGE SCALE GENOMIC DNA]</scope>
</reference>
<dbReference type="Gene3D" id="4.10.60.10">
    <property type="entry name" value="Zinc finger, CCHC-type"/>
    <property type="match status" value="1"/>
</dbReference>
<dbReference type="EMBL" id="OZ037946">
    <property type="protein sequence ID" value="CAL1703763.1"/>
    <property type="molecule type" value="Genomic_DNA"/>
</dbReference>
<dbReference type="InterPro" id="IPR005162">
    <property type="entry name" value="Retrotrans_gag_dom"/>
</dbReference>